<evidence type="ECO:0000256" key="3">
    <source>
        <dbReference type="ARBA" id="ARBA00019758"/>
    </source>
</evidence>
<evidence type="ECO:0000256" key="5">
    <source>
        <dbReference type="ARBA" id="ARBA00030782"/>
    </source>
</evidence>
<dbReference type="InterPro" id="IPR051057">
    <property type="entry name" value="PI-PLC_domain"/>
</dbReference>
<dbReference type="Pfam" id="PF00388">
    <property type="entry name" value="PI-PLC-X"/>
    <property type="match status" value="1"/>
</dbReference>
<proteinExistence type="predicted"/>
<organism evidence="7 8">
    <name type="scientific">Rhodococcus gannanensis</name>
    <dbReference type="NCBI Taxonomy" id="1960308"/>
    <lineage>
        <taxon>Bacteria</taxon>
        <taxon>Bacillati</taxon>
        <taxon>Actinomycetota</taxon>
        <taxon>Actinomycetes</taxon>
        <taxon>Mycobacteriales</taxon>
        <taxon>Nocardiaceae</taxon>
        <taxon>Rhodococcus</taxon>
    </lineage>
</organism>
<dbReference type="EC" id="4.6.1.13" evidence="2"/>
<accession>A0ABW4P7Q5</accession>
<evidence type="ECO:0000256" key="2">
    <source>
        <dbReference type="ARBA" id="ARBA00012581"/>
    </source>
</evidence>
<evidence type="ECO:0000256" key="1">
    <source>
        <dbReference type="ARBA" id="ARBA00001316"/>
    </source>
</evidence>
<dbReference type="CDD" id="cd08586">
    <property type="entry name" value="PI-PLCc_BcPLC_like"/>
    <property type="match status" value="1"/>
</dbReference>
<dbReference type="InterPro" id="IPR000909">
    <property type="entry name" value="PLipase_C_PInositol-sp_X_dom"/>
</dbReference>
<dbReference type="Gene3D" id="3.20.20.190">
    <property type="entry name" value="Phosphatidylinositol (PI) phosphodiesterase"/>
    <property type="match status" value="1"/>
</dbReference>
<evidence type="ECO:0000313" key="8">
    <source>
        <dbReference type="Proteomes" id="UP001597286"/>
    </source>
</evidence>
<dbReference type="Proteomes" id="UP001597286">
    <property type="component" value="Unassembled WGS sequence"/>
</dbReference>
<dbReference type="PROSITE" id="PS50007">
    <property type="entry name" value="PIPLC_X_DOMAIN"/>
    <property type="match status" value="1"/>
</dbReference>
<evidence type="ECO:0000256" key="4">
    <source>
        <dbReference type="ARBA" id="ARBA00030474"/>
    </source>
</evidence>
<comment type="caution">
    <text evidence="7">The sequence shown here is derived from an EMBL/GenBank/DDBJ whole genome shotgun (WGS) entry which is preliminary data.</text>
</comment>
<evidence type="ECO:0000259" key="6">
    <source>
        <dbReference type="SMART" id="SM00148"/>
    </source>
</evidence>
<dbReference type="SMART" id="SM00148">
    <property type="entry name" value="PLCXc"/>
    <property type="match status" value="1"/>
</dbReference>
<comment type="catalytic activity">
    <reaction evidence="1">
        <text>a 1,2-diacyl-sn-glycero-3-phospho-(1D-myo-inositol) = 1D-myo-inositol 1,2-cyclic phosphate + a 1,2-diacyl-sn-glycerol</text>
        <dbReference type="Rhea" id="RHEA:17093"/>
        <dbReference type="ChEBI" id="CHEBI:17815"/>
        <dbReference type="ChEBI" id="CHEBI:57880"/>
        <dbReference type="ChEBI" id="CHEBI:58484"/>
        <dbReference type="EC" id="4.6.1.13"/>
    </reaction>
</comment>
<dbReference type="SUPFAM" id="SSF51695">
    <property type="entry name" value="PLC-like phosphodiesterases"/>
    <property type="match status" value="1"/>
</dbReference>
<name>A0ABW4P7Q5_9NOCA</name>
<sequence>MTVYSLPADSPAAGHADTRSRRAARTLFALLTALLVIPAPLAAAGSLDAGSADLIGATGSLAPSGLERAENPDWMGGLPDDVGLSELSLPGTHDTMAVRASVFAETQDVDLPTQLRAGVRAVDIRTRHFRDAYPIHHGLEYLNTNFTDVVVQLTDFLRDHPTETVVMRLKEEYTPAENTRSYEDTLRWYLHDNPDTAARLSEHLWSADGNRFPTLGEVRGKIVVIQGFDGAETYGPRWGNAGMDIQDTYELTDLRDVDRKWDLVRAQFDRAAAGDPQTFFVNHLSATGNPVALVSGTVPVTVARGVPGTIGILARAEEHLAANPTGRTGAVMADYPTPELVDELVARNFR</sequence>
<protein>
    <recommendedName>
        <fullName evidence="3">1-phosphatidylinositol phosphodiesterase</fullName>
        <ecNumber evidence="2">4.6.1.13</ecNumber>
    </recommendedName>
    <alternativeName>
        <fullName evidence="4">Phosphatidylinositol diacylglycerol-lyase</fullName>
    </alternativeName>
    <alternativeName>
        <fullName evidence="5">Phosphatidylinositol-specific phospholipase C</fullName>
    </alternativeName>
</protein>
<gene>
    <name evidence="7" type="ORF">ACFSJG_17740</name>
</gene>
<dbReference type="PANTHER" id="PTHR13593">
    <property type="match status" value="1"/>
</dbReference>
<reference evidence="8" key="1">
    <citation type="journal article" date="2019" name="Int. J. Syst. Evol. Microbiol.">
        <title>The Global Catalogue of Microorganisms (GCM) 10K type strain sequencing project: providing services to taxonomists for standard genome sequencing and annotation.</title>
        <authorList>
            <consortium name="The Broad Institute Genomics Platform"/>
            <consortium name="The Broad Institute Genome Sequencing Center for Infectious Disease"/>
            <person name="Wu L."/>
            <person name="Ma J."/>
        </authorList>
    </citation>
    <scope>NUCLEOTIDE SEQUENCE [LARGE SCALE GENOMIC DNA]</scope>
    <source>
        <strain evidence="8">DT72</strain>
    </source>
</reference>
<dbReference type="InterPro" id="IPR017946">
    <property type="entry name" value="PLC-like_Pdiesterase_TIM-brl"/>
</dbReference>
<dbReference type="PANTHER" id="PTHR13593:SF113">
    <property type="entry name" value="SI:DKEY-266F7.9"/>
    <property type="match status" value="1"/>
</dbReference>
<keyword evidence="8" id="KW-1185">Reference proteome</keyword>
<dbReference type="EMBL" id="JBHUFB010000013">
    <property type="protein sequence ID" value="MFD1814061.1"/>
    <property type="molecule type" value="Genomic_DNA"/>
</dbReference>
<dbReference type="RefSeq" id="WP_378486559.1">
    <property type="nucleotide sequence ID" value="NZ_JBHUFB010000013.1"/>
</dbReference>
<evidence type="ECO:0000313" key="7">
    <source>
        <dbReference type="EMBL" id="MFD1814061.1"/>
    </source>
</evidence>
<feature type="domain" description="Phosphatidylinositol-specific phospholipase C X" evidence="6">
    <location>
        <begin position="80"/>
        <end position="227"/>
    </location>
</feature>